<keyword evidence="2 5" id="KW-0812">Transmembrane</keyword>
<feature type="transmembrane region" description="Helical" evidence="5">
    <location>
        <begin position="424"/>
        <end position="454"/>
    </location>
</feature>
<dbReference type="EMBL" id="JAMDLW010000014">
    <property type="protein sequence ID" value="MCY9520348.1"/>
    <property type="molecule type" value="Genomic_DNA"/>
</dbReference>
<keyword evidence="3 5" id="KW-1133">Transmembrane helix</keyword>
<protein>
    <recommendedName>
        <fullName evidence="5">NADH-quinone oxidoreductase subunit N</fullName>
        <ecNumber evidence="5">7.1.1.-</ecNumber>
    </recommendedName>
    <alternativeName>
        <fullName evidence="5">NADH dehydrogenase I subunit N</fullName>
    </alternativeName>
    <alternativeName>
        <fullName evidence="5">NDH-1 subunit N</fullName>
    </alternativeName>
</protein>
<evidence type="ECO:0000313" key="9">
    <source>
        <dbReference type="Proteomes" id="UP001207626"/>
    </source>
</evidence>
<evidence type="ECO:0000256" key="6">
    <source>
        <dbReference type="RuleBase" id="RU000320"/>
    </source>
</evidence>
<keyword evidence="4 5" id="KW-0472">Membrane</keyword>
<dbReference type="Proteomes" id="UP001207626">
    <property type="component" value="Unassembled WGS sequence"/>
</dbReference>
<evidence type="ECO:0000256" key="4">
    <source>
        <dbReference type="ARBA" id="ARBA00023136"/>
    </source>
</evidence>
<feature type="transmembrane region" description="Helical" evidence="5">
    <location>
        <begin position="221"/>
        <end position="246"/>
    </location>
</feature>
<evidence type="ECO:0000256" key="1">
    <source>
        <dbReference type="ARBA" id="ARBA00004651"/>
    </source>
</evidence>
<dbReference type="EC" id="7.1.1.-" evidence="5"/>
<comment type="subunit">
    <text evidence="5">NDH-1 is composed of 14 different subunits. Subunits NuoA, H, J, K, L, M, N constitute the membrane sector of the complex.</text>
</comment>
<organism evidence="8 9">
    <name type="scientific">Paenibacillus apiarius</name>
    <dbReference type="NCBI Taxonomy" id="46240"/>
    <lineage>
        <taxon>Bacteria</taxon>
        <taxon>Bacillati</taxon>
        <taxon>Bacillota</taxon>
        <taxon>Bacilli</taxon>
        <taxon>Bacillales</taxon>
        <taxon>Paenibacillaceae</taxon>
        <taxon>Paenibacillus</taxon>
    </lineage>
</organism>
<comment type="similarity">
    <text evidence="5">Belongs to the complex I subunit 2 family.</text>
</comment>
<dbReference type="HAMAP" id="MF_00445">
    <property type="entry name" value="NDH1_NuoN_1"/>
    <property type="match status" value="1"/>
</dbReference>
<keyword evidence="5" id="KW-0520">NAD</keyword>
<name>A0ABT4DW83_9BACL</name>
<proteinExistence type="inferred from homology"/>
<comment type="function">
    <text evidence="5">NDH-1 shuttles electrons from NADH, via FMN and iron-sulfur (Fe-S) centers, to quinones in the respiratory chain. The immediate electron acceptor for the enzyme in this species is believed to be a menaquinone. Couples the redox reaction to proton translocation (for every two electrons transferred, four hydrogen ions are translocated across the cytoplasmic membrane), and thus conserves the redox energy in a proton gradient.</text>
</comment>
<feature type="transmembrane region" description="Helical" evidence="5">
    <location>
        <begin position="258"/>
        <end position="279"/>
    </location>
</feature>
<keyword evidence="5" id="KW-1278">Translocase</keyword>
<feature type="transmembrane region" description="Helical" evidence="5">
    <location>
        <begin position="474"/>
        <end position="493"/>
    </location>
</feature>
<evidence type="ECO:0000259" key="7">
    <source>
        <dbReference type="Pfam" id="PF00361"/>
    </source>
</evidence>
<feature type="domain" description="NADH:quinone oxidoreductase/Mrp antiporter transmembrane" evidence="7">
    <location>
        <begin position="141"/>
        <end position="448"/>
    </location>
</feature>
<comment type="caution">
    <text evidence="8">The sequence shown here is derived from an EMBL/GenBank/DDBJ whole genome shotgun (WGS) entry which is preliminary data.</text>
</comment>
<dbReference type="Pfam" id="PF00361">
    <property type="entry name" value="Proton_antipo_M"/>
    <property type="match status" value="1"/>
</dbReference>
<dbReference type="RefSeq" id="WP_087433969.1">
    <property type="nucleotide sequence ID" value="NZ_JAMDLV010000017.1"/>
</dbReference>
<feature type="transmembrane region" description="Helical" evidence="5">
    <location>
        <begin position="14"/>
        <end position="33"/>
    </location>
</feature>
<gene>
    <name evidence="5" type="primary">nuoN</name>
    <name evidence="8" type="ORF">M5X09_11740</name>
</gene>
<comment type="subcellular location">
    <subcellularLocation>
        <location evidence="1 5">Cell membrane</location>
        <topology evidence="1 5">Multi-pass membrane protein</topology>
    </subcellularLocation>
    <subcellularLocation>
        <location evidence="6">Membrane</location>
        <topology evidence="6">Multi-pass membrane protein</topology>
    </subcellularLocation>
</comment>
<dbReference type="InterPro" id="IPR001750">
    <property type="entry name" value="ND/Mrp_TM"/>
</dbReference>
<evidence type="ECO:0000256" key="5">
    <source>
        <dbReference type="HAMAP-Rule" id="MF_00445"/>
    </source>
</evidence>
<feature type="transmembrane region" description="Helical" evidence="5">
    <location>
        <begin position="357"/>
        <end position="378"/>
    </location>
</feature>
<dbReference type="PANTHER" id="PTHR22773">
    <property type="entry name" value="NADH DEHYDROGENASE"/>
    <property type="match status" value="1"/>
</dbReference>
<dbReference type="NCBIfam" id="TIGR01770">
    <property type="entry name" value="NDH_I_N"/>
    <property type="match status" value="1"/>
</dbReference>
<evidence type="ECO:0000256" key="3">
    <source>
        <dbReference type="ARBA" id="ARBA00022989"/>
    </source>
</evidence>
<feature type="transmembrane region" description="Helical" evidence="5">
    <location>
        <begin position="324"/>
        <end position="345"/>
    </location>
</feature>
<keyword evidence="5" id="KW-1003">Cell membrane</keyword>
<feature type="transmembrane region" description="Helical" evidence="5">
    <location>
        <begin position="176"/>
        <end position="201"/>
    </location>
</feature>
<evidence type="ECO:0000256" key="2">
    <source>
        <dbReference type="ARBA" id="ARBA00022692"/>
    </source>
</evidence>
<feature type="transmembrane region" description="Helical" evidence="5">
    <location>
        <begin position="299"/>
        <end position="317"/>
    </location>
</feature>
<keyword evidence="9" id="KW-1185">Reference proteome</keyword>
<reference evidence="8 9" key="1">
    <citation type="submission" date="2022-05" db="EMBL/GenBank/DDBJ databases">
        <title>Genome Sequencing of Bee-Associated Microbes.</title>
        <authorList>
            <person name="Dunlap C."/>
        </authorList>
    </citation>
    <scope>NUCLEOTIDE SEQUENCE [LARGE SCALE GENOMIC DNA]</scope>
    <source>
        <strain evidence="8 9">NRRL NRS-1438</strain>
    </source>
</reference>
<feature type="transmembrane region" description="Helical" evidence="5">
    <location>
        <begin position="90"/>
        <end position="111"/>
    </location>
</feature>
<feature type="transmembrane region" description="Helical" evidence="5">
    <location>
        <begin position="399"/>
        <end position="418"/>
    </location>
</feature>
<comment type="catalytic activity">
    <reaction evidence="5">
        <text>a quinone + NADH + 5 H(+)(in) = a quinol + NAD(+) + 4 H(+)(out)</text>
        <dbReference type="Rhea" id="RHEA:57888"/>
        <dbReference type="ChEBI" id="CHEBI:15378"/>
        <dbReference type="ChEBI" id="CHEBI:24646"/>
        <dbReference type="ChEBI" id="CHEBI:57540"/>
        <dbReference type="ChEBI" id="CHEBI:57945"/>
        <dbReference type="ChEBI" id="CHEBI:132124"/>
    </reaction>
</comment>
<sequence>MDAPTVQLLQVGDLALLAPELTLVIAAILITLIDLVLPRRVNRDLIGGLSFIGVLVSLGFVLWKLYERIQHTEAVQAVQLLNHSYRIDEFALLLKIVFLTGTAFILLMSIGNMRDEEIPHRGEYYYLLLPAALGGMIMASSGDLITLYVGLELLSITSYILVAMKKSDRKSTEGAFKYAVLGSVASAFILYGMSFLYGITGSTQLGAMAQGLAGNSASFEALIYVSFILMLVGFGFKIAAAPFHAWSPDVYQGAPTPVTAFLAIVSKGAGLAILFRVFYSLFLGLGGPEMVIYRDFSTMLLAVAALSMVIGTAMALRQANVKRLLALSGIANAGFLLVPIALNPLGNHLHTSNFSEFMYYLVAYLFMTIGTFAVHMIMERSSGHDEMSGYAGLYYRSPWLAVAMTVFVLSLAGIPITAGFFGKLYIILGAVASKAVWIAILMMVTGVVSFYFYFGFIRQMYMRAGNEAQVRVSLTQGFVVAICVLAVISLGVFPDIVMKAIQRTFSLGADLLIR</sequence>
<keyword evidence="5" id="KW-0874">Quinone</keyword>
<accession>A0ABT4DW83</accession>
<keyword evidence="5" id="KW-0813">Transport</keyword>
<dbReference type="InterPro" id="IPR010096">
    <property type="entry name" value="NADH-Q_OxRdtase_suN/2"/>
</dbReference>
<feature type="transmembrane region" description="Helical" evidence="5">
    <location>
        <begin position="123"/>
        <end position="139"/>
    </location>
</feature>
<evidence type="ECO:0000313" key="8">
    <source>
        <dbReference type="EMBL" id="MCY9520348.1"/>
    </source>
</evidence>
<feature type="transmembrane region" description="Helical" evidence="5">
    <location>
        <begin position="45"/>
        <end position="66"/>
    </location>
</feature>